<dbReference type="Pfam" id="PF02321">
    <property type="entry name" value="OEP"/>
    <property type="match status" value="1"/>
</dbReference>
<protein>
    <recommendedName>
        <fullName evidence="11">Outer membrane protein, cobalt-zinc-cadmium efflux system</fullName>
    </recommendedName>
</protein>
<feature type="coiled-coil region" evidence="8">
    <location>
        <begin position="290"/>
        <end position="317"/>
    </location>
</feature>
<gene>
    <name evidence="9" type="ORF">GCM10023092_09480</name>
</gene>
<keyword evidence="3" id="KW-0813">Transport</keyword>
<evidence type="ECO:0008006" key="11">
    <source>
        <dbReference type="Google" id="ProtNLM"/>
    </source>
</evidence>
<accession>A0ABP8MM57</accession>
<keyword evidence="6" id="KW-0472">Membrane</keyword>
<evidence type="ECO:0000313" key="10">
    <source>
        <dbReference type="Proteomes" id="UP001501410"/>
    </source>
</evidence>
<evidence type="ECO:0000256" key="7">
    <source>
        <dbReference type="ARBA" id="ARBA00023237"/>
    </source>
</evidence>
<reference evidence="10" key="1">
    <citation type="journal article" date="2019" name="Int. J. Syst. Evol. Microbiol.">
        <title>The Global Catalogue of Microorganisms (GCM) 10K type strain sequencing project: providing services to taxonomists for standard genome sequencing and annotation.</title>
        <authorList>
            <consortium name="The Broad Institute Genomics Platform"/>
            <consortium name="The Broad Institute Genome Sequencing Center for Infectious Disease"/>
            <person name="Wu L."/>
            <person name="Ma J."/>
        </authorList>
    </citation>
    <scope>NUCLEOTIDE SEQUENCE [LARGE SCALE GENOMIC DNA]</scope>
    <source>
        <strain evidence="10">JCM 31921</strain>
    </source>
</reference>
<proteinExistence type="inferred from homology"/>
<keyword evidence="8" id="KW-0175">Coiled coil</keyword>
<keyword evidence="4" id="KW-1134">Transmembrane beta strand</keyword>
<dbReference type="Gene3D" id="1.20.1600.10">
    <property type="entry name" value="Outer membrane efflux proteins (OEP)"/>
    <property type="match status" value="1"/>
</dbReference>
<dbReference type="PANTHER" id="PTHR30026:SF20">
    <property type="entry name" value="OUTER MEMBRANE PROTEIN TOLC"/>
    <property type="match status" value="1"/>
</dbReference>
<dbReference type="InterPro" id="IPR051906">
    <property type="entry name" value="TolC-like"/>
</dbReference>
<evidence type="ECO:0000313" key="9">
    <source>
        <dbReference type="EMBL" id="GAA4451689.1"/>
    </source>
</evidence>
<evidence type="ECO:0000256" key="3">
    <source>
        <dbReference type="ARBA" id="ARBA00022448"/>
    </source>
</evidence>
<evidence type="ECO:0000256" key="2">
    <source>
        <dbReference type="ARBA" id="ARBA00007613"/>
    </source>
</evidence>
<dbReference type="EMBL" id="BAABEZ010000013">
    <property type="protein sequence ID" value="GAA4451689.1"/>
    <property type="molecule type" value="Genomic_DNA"/>
</dbReference>
<dbReference type="Proteomes" id="UP001501410">
    <property type="component" value="Unassembled WGS sequence"/>
</dbReference>
<comment type="subcellular location">
    <subcellularLocation>
        <location evidence="1">Cell outer membrane</location>
    </subcellularLocation>
</comment>
<dbReference type="SUPFAM" id="SSF56954">
    <property type="entry name" value="Outer membrane efflux proteins (OEP)"/>
    <property type="match status" value="1"/>
</dbReference>
<name>A0ABP8MM57_9BACT</name>
<organism evidence="9 10">
    <name type="scientific">Rurimicrobium arvi</name>
    <dbReference type="NCBI Taxonomy" id="2049916"/>
    <lineage>
        <taxon>Bacteria</taxon>
        <taxon>Pseudomonadati</taxon>
        <taxon>Bacteroidota</taxon>
        <taxon>Chitinophagia</taxon>
        <taxon>Chitinophagales</taxon>
        <taxon>Chitinophagaceae</taxon>
        <taxon>Rurimicrobium</taxon>
    </lineage>
</organism>
<comment type="similarity">
    <text evidence="2">Belongs to the outer membrane factor (OMF) (TC 1.B.17) family.</text>
</comment>
<evidence type="ECO:0000256" key="5">
    <source>
        <dbReference type="ARBA" id="ARBA00022692"/>
    </source>
</evidence>
<evidence type="ECO:0000256" key="4">
    <source>
        <dbReference type="ARBA" id="ARBA00022452"/>
    </source>
</evidence>
<keyword evidence="5" id="KW-0812">Transmembrane</keyword>
<keyword evidence="7" id="KW-0998">Cell outer membrane</keyword>
<dbReference type="InterPro" id="IPR003423">
    <property type="entry name" value="OMP_efflux"/>
</dbReference>
<dbReference type="PANTHER" id="PTHR30026">
    <property type="entry name" value="OUTER MEMBRANE PROTEIN TOLC"/>
    <property type="match status" value="1"/>
</dbReference>
<comment type="caution">
    <text evidence="9">The sequence shown here is derived from an EMBL/GenBank/DDBJ whole genome shotgun (WGS) entry which is preliminary data.</text>
</comment>
<evidence type="ECO:0000256" key="1">
    <source>
        <dbReference type="ARBA" id="ARBA00004442"/>
    </source>
</evidence>
<keyword evidence="10" id="KW-1185">Reference proteome</keyword>
<evidence type="ECO:0000256" key="6">
    <source>
        <dbReference type="ARBA" id="ARBA00023136"/>
    </source>
</evidence>
<evidence type="ECO:0000256" key="8">
    <source>
        <dbReference type="SAM" id="Coils"/>
    </source>
</evidence>
<sequence length="398" mass="45365">MPATAQTLGFRQALNKARSSSPTLKVLKYNTGMAEADLITARTRQNLNLNNQTLQMVHPENFAKDTRFNQPQNRQVWWQLTKPVALNNQRHYKIEAARKSITVAEQNYMDAERSVLLEVGNKWLDVWYNKMTLDLAEQARRNVDTLSQTQQIRLKNEVISKADYTRTQLLLSQYNLQLKSAQQNYQNELLNLAFLTGTAVDGIDANDGVAEQVFSCTADSLVERALRQRPDVLAAQSGIEAAQANAILQRKLALPVPELGGIWNPQNTVPYAGIFATIQIPIFDRNQGAIRKARVSLEQARETLNGLQTQMQTEIQISCASYYVNKNIVEQYGDILNQSEDVLHSVQYAYTRGGTTIIDFLDAQRNWYDTRKLYYEALYNYRKSYLQLLFTTGIINQL</sequence>